<sequence length="85" mass="9035">MLPPAQATAFFQADLTAVVRGMPGPDLAELLDDVADRESEGHAVVWRFSGSTVRRAFDRGHRPLAGAAHAGPAQDRPDRPDQCGG</sequence>
<keyword evidence="3" id="KW-0067">ATP-binding</keyword>
<dbReference type="STRING" id="58117.SAMN05421833_12271"/>
<reference evidence="4" key="1">
    <citation type="submission" date="2017-01" db="EMBL/GenBank/DDBJ databases">
        <authorList>
            <person name="Varghese N."/>
            <person name="Submissions S."/>
        </authorList>
    </citation>
    <scope>NUCLEOTIDE SEQUENCE [LARGE SCALE GENOMIC DNA]</scope>
    <source>
        <strain evidence="4">ATCC 12950</strain>
    </source>
</reference>
<dbReference type="EMBL" id="FTNI01000022">
    <property type="protein sequence ID" value="SIS00266.1"/>
    <property type="molecule type" value="Genomic_DNA"/>
</dbReference>
<evidence type="ECO:0000259" key="2">
    <source>
        <dbReference type="Pfam" id="PF13625"/>
    </source>
</evidence>
<dbReference type="Pfam" id="PF13625">
    <property type="entry name" value="Helicase_C_3"/>
    <property type="match status" value="1"/>
</dbReference>
<name>A0A1N7FJ65_9ACTN</name>
<dbReference type="Proteomes" id="UP000186096">
    <property type="component" value="Unassembled WGS sequence"/>
</dbReference>
<feature type="domain" description="Helicase XPB/Ssl2 N-terminal" evidence="2">
    <location>
        <begin position="11"/>
        <end position="62"/>
    </location>
</feature>
<dbReference type="InterPro" id="IPR032830">
    <property type="entry name" value="XPB/Ssl2_N"/>
</dbReference>
<keyword evidence="3" id="KW-0347">Helicase</keyword>
<evidence type="ECO:0000313" key="3">
    <source>
        <dbReference type="EMBL" id="SIS00266.1"/>
    </source>
</evidence>
<feature type="region of interest" description="Disordered" evidence="1">
    <location>
        <begin position="63"/>
        <end position="85"/>
    </location>
</feature>
<evidence type="ECO:0000313" key="4">
    <source>
        <dbReference type="Proteomes" id="UP000186096"/>
    </source>
</evidence>
<keyword evidence="3" id="KW-0547">Nucleotide-binding</keyword>
<dbReference type="RefSeq" id="WP_076439179.1">
    <property type="nucleotide sequence ID" value="NZ_FTNI01000022.1"/>
</dbReference>
<proteinExistence type="predicted"/>
<feature type="compositionally biased region" description="Basic and acidic residues" evidence="1">
    <location>
        <begin position="75"/>
        <end position="85"/>
    </location>
</feature>
<keyword evidence="4" id="KW-1185">Reference proteome</keyword>
<organism evidence="3 4">
    <name type="scientific">Microbispora rosea</name>
    <dbReference type="NCBI Taxonomy" id="58117"/>
    <lineage>
        <taxon>Bacteria</taxon>
        <taxon>Bacillati</taxon>
        <taxon>Actinomycetota</taxon>
        <taxon>Actinomycetes</taxon>
        <taxon>Streptosporangiales</taxon>
        <taxon>Streptosporangiaceae</taxon>
        <taxon>Microbispora</taxon>
    </lineage>
</organism>
<gene>
    <name evidence="3" type="ORF">SAMN05421833_12271</name>
</gene>
<dbReference type="AlphaFoldDB" id="A0A1N7FJ65"/>
<accession>A0A1N7FJ65</accession>
<evidence type="ECO:0000256" key="1">
    <source>
        <dbReference type="SAM" id="MobiDB-lite"/>
    </source>
</evidence>
<protein>
    <submittedName>
        <fullName evidence="3">Helicase conserved C-terminal domain-containing protein</fullName>
    </submittedName>
</protein>
<dbReference type="GO" id="GO:0004386">
    <property type="term" value="F:helicase activity"/>
    <property type="evidence" value="ECO:0007669"/>
    <property type="project" value="UniProtKB-KW"/>
</dbReference>
<keyword evidence="3" id="KW-0378">Hydrolase</keyword>